<gene>
    <name evidence="2" type="ORF">GCM10011575_45330</name>
</gene>
<dbReference type="GO" id="GO:0016747">
    <property type="term" value="F:acyltransferase activity, transferring groups other than amino-acyl groups"/>
    <property type="evidence" value="ECO:0007669"/>
    <property type="project" value="InterPro"/>
</dbReference>
<dbReference type="InterPro" id="IPR016181">
    <property type="entry name" value="Acyl_CoA_acyltransferase"/>
</dbReference>
<dbReference type="SUPFAM" id="SSF55729">
    <property type="entry name" value="Acyl-CoA N-acyltransferases (Nat)"/>
    <property type="match status" value="1"/>
</dbReference>
<evidence type="ECO:0000313" key="2">
    <source>
        <dbReference type="EMBL" id="GGL82017.1"/>
    </source>
</evidence>
<dbReference type="InterPro" id="IPR000182">
    <property type="entry name" value="GNAT_dom"/>
</dbReference>
<feature type="domain" description="N-acetyltransferase" evidence="1">
    <location>
        <begin position="78"/>
        <end position="162"/>
    </location>
</feature>
<dbReference type="Pfam" id="PF00583">
    <property type="entry name" value="Acetyltransf_1"/>
    <property type="match status" value="1"/>
</dbReference>
<sequence>MSAEQLTRLGRPSARAEIKGWVGRCPEELIEDWASLTRQMDVDVPMGDLTRSSKVTDVSAVRQNEERMLAQGYIPINCLAQIAGRSVGYTELLVSSHDPEIVNQDDTLVDRAHRGNGVGRALKLANLRQLLEVPQARRSRWVQTYTARDNEPMLALNRAIGFREADVMTALEGPLAR</sequence>
<dbReference type="RefSeq" id="WP_229670545.1">
    <property type="nucleotide sequence ID" value="NZ_BMMZ01000017.1"/>
</dbReference>
<proteinExistence type="predicted"/>
<dbReference type="Proteomes" id="UP000613840">
    <property type="component" value="Unassembled WGS sequence"/>
</dbReference>
<accession>A0A917SI77</accession>
<reference evidence="2" key="1">
    <citation type="journal article" date="2014" name="Int. J. Syst. Evol. Microbiol.">
        <title>Complete genome sequence of Corynebacterium casei LMG S-19264T (=DSM 44701T), isolated from a smear-ripened cheese.</title>
        <authorList>
            <consortium name="US DOE Joint Genome Institute (JGI-PGF)"/>
            <person name="Walter F."/>
            <person name="Albersmeier A."/>
            <person name="Kalinowski J."/>
            <person name="Ruckert C."/>
        </authorList>
    </citation>
    <scope>NUCLEOTIDE SEQUENCE</scope>
    <source>
        <strain evidence="2">CGMCC 4.7306</strain>
    </source>
</reference>
<dbReference type="AlphaFoldDB" id="A0A917SI77"/>
<evidence type="ECO:0000313" key="3">
    <source>
        <dbReference type="Proteomes" id="UP000613840"/>
    </source>
</evidence>
<reference evidence="2" key="2">
    <citation type="submission" date="2020-09" db="EMBL/GenBank/DDBJ databases">
        <authorList>
            <person name="Sun Q."/>
            <person name="Zhou Y."/>
        </authorList>
    </citation>
    <scope>NUCLEOTIDE SEQUENCE</scope>
    <source>
        <strain evidence="2">CGMCC 4.7306</strain>
    </source>
</reference>
<keyword evidence="3" id="KW-1185">Reference proteome</keyword>
<name>A0A917SI77_9ACTN</name>
<dbReference type="Gene3D" id="3.40.630.30">
    <property type="match status" value="1"/>
</dbReference>
<organism evidence="2 3">
    <name type="scientific">Microlunatus endophyticus</name>
    <dbReference type="NCBI Taxonomy" id="1716077"/>
    <lineage>
        <taxon>Bacteria</taxon>
        <taxon>Bacillati</taxon>
        <taxon>Actinomycetota</taxon>
        <taxon>Actinomycetes</taxon>
        <taxon>Propionibacteriales</taxon>
        <taxon>Propionibacteriaceae</taxon>
        <taxon>Microlunatus</taxon>
    </lineage>
</organism>
<comment type="caution">
    <text evidence="2">The sequence shown here is derived from an EMBL/GenBank/DDBJ whole genome shotgun (WGS) entry which is preliminary data.</text>
</comment>
<dbReference type="EMBL" id="BMMZ01000017">
    <property type="protein sequence ID" value="GGL82017.1"/>
    <property type="molecule type" value="Genomic_DNA"/>
</dbReference>
<protein>
    <recommendedName>
        <fullName evidence="1">N-acetyltransferase domain-containing protein</fullName>
    </recommendedName>
</protein>
<evidence type="ECO:0000259" key="1">
    <source>
        <dbReference type="Pfam" id="PF00583"/>
    </source>
</evidence>